<keyword evidence="3 6" id="KW-0347">Helicase</keyword>
<keyword evidence="1" id="KW-0547">Nucleotide-binding</keyword>
<dbReference type="SMART" id="SM00487">
    <property type="entry name" value="DEXDc"/>
    <property type="match status" value="1"/>
</dbReference>
<dbReference type="GO" id="GO:0005524">
    <property type="term" value="F:ATP binding"/>
    <property type="evidence" value="ECO:0007669"/>
    <property type="project" value="UniProtKB-KW"/>
</dbReference>
<accession>A0A1J7BSN3</accession>
<dbReference type="InterPro" id="IPR027417">
    <property type="entry name" value="P-loop_NTPase"/>
</dbReference>
<keyword evidence="4" id="KW-0067">ATP-binding</keyword>
<dbReference type="PANTHER" id="PTHR47961">
    <property type="entry name" value="DNA POLYMERASE THETA, PUTATIVE (AFU_ORTHOLOGUE AFUA_1G05260)-RELATED"/>
    <property type="match status" value="1"/>
</dbReference>
<keyword evidence="2" id="KW-0378">Hydrolase</keyword>
<dbReference type="SMART" id="SM00490">
    <property type="entry name" value="HELICc"/>
    <property type="match status" value="1"/>
</dbReference>
<reference evidence="6 7" key="1">
    <citation type="submission" date="2016-10" db="EMBL/GenBank/DDBJ databases">
        <title>Draft Genome Sequence of Rhizobacteria Flavobacterium johnsoniae CI04.</title>
        <authorList>
            <person name="Bravo J.I."/>
            <person name="Lozano G.L."/>
            <person name="Handelsman J."/>
        </authorList>
    </citation>
    <scope>NUCLEOTIDE SEQUENCE [LARGE SCALE GENOMIC DNA]</scope>
    <source>
        <strain evidence="6 7">CI04</strain>
    </source>
</reference>
<evidence type="ECO:0000259" key="5">
    <source>
        <dbReference type="PROSITE" id="PS51192"/>
    </source>
</evidence>
<dbReference type="Pfam" id="PF00270">
    <property type="entry name" value="DEAD"/>
    <property type="match status" value="1"/>
</dbReference>
<dbReference type="PANTHER" id="PTHR47961:SF6">
    <property type="entry name" value="DNA-DIRECTED DNA POLYMERASE"/>
    <property type="match status" value="1"/>
</dbReference>
<keyword evidence="7" id="KW-1185">Reference proteome</keyword>
<dbReference type="Pfam" id="PF00271">
    <property type="entry name" value="Helicase_C"/>
    <property type="match status" value="1"/>
</dbReference>
<evidence type="ECO:0000256" key="2">
    <source>
        <dbReference type="ARBA" id="ARBA00022801"/>
    </source>
</evidence>
<sequence>MNNLIKKIQNNIDIDKIFSLVLNNLYRNGPVSVTDMEILTYLSLYRPEEFKAHKNSILNYMAIFYKETERKTLKEVVFGQYKRYIIDTYHKSYTPIQADIVKGINSNKCFSFSAPTSTGKSHVFMNLIQDCKNDIVVIVPSRALINEYYLRLSSAILSKEVNILTFIDKINTNFATKNIFIVTPERCRELFRQKELFKIDLFLFDEAQLSNEDSKRGLYFDSIVRRCYKAFPDSKFVFAHPFVKNPESQIEKNHFNGETSYSIQYTQKNVGQMFLCKDENWNFYHFGIDTAVMGARKQPADFDPISKTIKNGGSVLFYVSKAKIYKGGILTDFSRYIDLCPEIKGSKIDFYIEQLSHYTGGETSPSKSHYSLLLALLKRGIVIHHGSLPLQTRIIIEEFTKEGLCRMCFATSTLEQGINMPFDVVFLDRMESSKPLSVKNLIGRAGRSSIDSKFDYGYVIVNSPSRMGNFRSIMLQDEILDSVSSLEKSDKHDEDFNEFKEAIINDTYSDEYNLSEKDLEKLTSSQIEKIINEILDSLFNGNNLITLSDINEDNSFKILLYGRFETLYSIYLGRDLERGESNVLNTAIKIILWKIHEKTFKNICWYRYAYASKSHEREILKKNGMSTDNIEAAFFTEYSDIPNKNHPVYSLFPIGTKAKDVSYDLIMYDTYDYIDKLIGFKLSDIYYAALLKFYKKNGDERANKLAKYIKYGTDNDRHIWMLRYGLSFEDIEILDEHIERIGSDQITFKSSIINVPDIQKESIQRFLN</sequence>
<evidence type="ECO:0000313" key="6">
    <source>
        <dbReference type="EMBL" id="OIV41711.1"/>
    </source>
</evidence>
<feature type="domain" description="Helicase ATP-binding" evidence="5">
    <location>
        <begin position="101"/>
        <end position="220"/>
    </location>
</feature>
<dbReference type="RefSeq" id="WP_071637263.1">
    <property type="nucleotide sequence ID" value="NZ_MLFK01000007.1"/>
</dbReference>
<dbReference type="Gene3D" id="3.40.50.300">
    <property type="entry name" value="P-loop containing nucleotide triphosphate hydrolases"/>
    <property type="match status" value="2"/>
</dbReference>
<dbReference type="Proteomes" id="UP000182826">
    <property type="component" value="Unassembled WGS sequence"/>
</dbReference>
<evidence type="ECO:0000313" key="7">
    <source>
        <dbReference type="Proteomes" id="UP000182826"/>
    </source>
</evidence>
<proteinExistence type="predicted"/>
<evidence type="ECO:0000256" key="3">
    <source>
        <dbReference type="ARBA" id="ARBA00022806"/>
    </source>
</evidence>
<organism evidence="6 7">
    <name type="scientific">Flavobacterium johnsoniae</name>
    <name type="common">Cytophaga johnsonae</name>
    <dbReference type="NCBI Taxonomy" id="986"/>
    <lineage>
        <taxon>Bacteria</taxon>
        <taxon>Pseudomonadati</taxon>
        <taxon>Bacteroidota</taxon>
        <taxon>Flavobacteriia</taxon>
        <taxon>Flavobacteriales</taxon>
        <taxon>Flavobacteriaceae</taxon>
        <taxon>Flavobacterium</taxon>
    </lineage>
</organism>
<dbReference type="InterPro" id="IPR050474">
    <property type="entry name" value="Hel308_SKI2-like"/>
</dbReference>
<dbReference type="OrthoDB" id="9815222at2"/>
<dbReference type="GO" id="GO:0004386">
    <property type="term" value="F:helicase activity"/>
    <property type="evidence" value="ECO:0007669"/>
    <property type="project" value="UniProtKB-KW"/>
</dbReference>
<dbReference type="SUPFAM" id="SSF52540">
    <property type="entry name" value="P-loop containing nucleoside triphosphate hydrolases"/>
    <property type="match status" value="1"/>
</dbReference>
<dbReference type="EMBL" id="MLFK01000007">
    <property type="protein sequence ID" value="OIV41711.1"/>
    <property type="molecule type" value="Genomic_DNA"/>
</dbReference>
<dbReference type="GO" id="GO:0016787">
    <property type="term" value="F:hydrolase activity"/>
    <property type="evidence" value="ECO:0007669"/>
    <property type="project" value="UniProtKB-KW"/>
</dbReference>
<dbReference type="PROSITE" id="PS51192">
    <property type="entry name" value="HELICASE_ATP_BIND_1"/>
    <property type="match status" value="1"/>
</dbReference>
<dbReference type="InterPro" id="IPR011545">
    <property type="entry name" value="DEAD/DEAH_box_helicase_dom"/>
</dbReference>
<dbReference type="GO" id="GO:0003676">
    <property type="term" value="F:nucleic acid binding"/>
    <property type="evidence" value="ECO:0007669"/>
    <property type="project" value="InterPro"/>
</dbReference>
<evidence type="ECO:0000256" key="1">
    <source>
        <dbReference type="ARBA" id="ARBA00022741"/>
    </source>
</evidence>
<dbReference type="AlphaFoldDB" id="A0A1J7BSN3"/>
<protein>
    <submittedName>
        <fullName evidence="6">Helicase</fullName>
    </submittedName>
</protein>
<name>A0A1J7BSN3_FLAJO</name>
<dbReference type="InterPro" id="IPR014001">
    <property type="entry name" value="Helicase_ATP-bd"/>
</dbReference>
<dbReference type="InterPro" id="IPR001650">
    <property type="entry name" value="Helicase_C-like"/>
</dbReference>
<evidence type="ECO:0000256" key="4">
    <source>
        <dbReference type="ARBA" id="ARBA00022840"/>
    </source>
</evidence>
<gene>
    <name evidence="6" type="ORF">BKM63_14440</name>
</gene>
<comment type="caution">
    <text evidence="6">The sequence shown here is derived from an EMBL/GenBank/DDBJ whole genome shotgun (WGS) entry which is preliminary data.</text>
</comment>